<dbReference type="EMBL" id="JAMFLX010000020">
    <property type="protein sequence ID" value="MCL6271086.1"/>
    <property type="molecule type" value="Genomic_DNA"/>
</dbReference>
<name>A0ABT0PIK2_9GAMM</name>
<protein>
    <submittedName>
        <fullName evidence="1">Uncharacterized protein</fullName>
    </submittedName>
</protein>
<evidence type="ECO:0000313" key="1">
    <source>
        <dbReference type="EMBL" id="MCL6271086.1"/>
    </source>
</evidence>
<evidence type="ECO:0000313" key="2">
    <source>
        <dbReference type="Proteomes" id="UP001203338"/>
    </source>
</evidence>
<proteinExistence type="predicted"/>
<reference evidence="1 2" key="1">
    <citation type="submission" date="2022-05" db="EMBL/GenBank/DDBJ databases">
        <authorList>
            <person name="Park J.-S."/>
        </authorList>
    </citation>
    <scope>NUCLEOTIDE SEQUENCE [LARGE SCALE GENOMIC DNA]</scope>
    <source>
        <strain evidence="1 2">2012CJ34-2</strain>
    </source>
</reference>
<dbReference type="Proteomes" id="UP001203338">
    <property type="component" value="Unassembled WGS sequence"/>
</dbReference>
<keyword evidence="2" id="KW-1185">Reference proteome</keyword>
<gene>
    <name evidence="1" type="ORF">M3P05_14265</name>
</gene>
<organism evidence="1 2">
    <name type="scientific">Parendozoicomonas callyspongiae</name>
    <dbReference type="NCBI Taxonomy" id="2942213"/>
    <lineage>
        <taxon>Bacteria</taxon>
        <taxon>Pseudomonadati</taxon>
        <taxon>Pseudomonadota</taxon>
        <taxon>Gammaproteobacteria</taxon>
        <taxon>Oceanospirillales</taxon>
        <taxon>Endozoicomonadaceae</taxon>
        <taxon>Parendozoicomonas</taxon>
    </lineage>
</organism>
<dbReference type="RefSeq" id="WP_249700423.1">
    <property type="nucleotide sequence ID" value="NZ_JAMFLX010000020.1"/>
</dbReference>
<sequence>MNASGTYIRTGNGYIYAANVQPAAAVANILSNGTIGAIRGVVVSTFVLSMASAIPQAHLAIAAKYLWQYRMVAYYWDYYLNTIVESWNFRTNRVGHMPVYLSSRQIDEQVLIHWLYPLDDEKPVQLEVTLMPVEPPDKREQGEYSPTEKALQALVDRLRARKALRMKVWLDEQNLQIALQENDGRWFYRAVPRPAKVLLEEAVRNWEGRPQMPVASSLLTPSSLQYVADSLVCQESLRDGWRSSAVSVAESVANSLFEVARTEDGSCDYLAVSDMSSKVMGFAGYQHLRTGVSCGVAPLLLSRYTNSGYQDLLSSKAHNSMLPAWASTLFFRILEEGLAIGTRSAADYFWNTYAPSDNPLNLAAKWGTQQGEDVIPSTEPEPLTIKVLSQAREHAPKALTVVAPINEEVKFSSPMCVWKISPQ</sequence>
<accession>A0ABT0PIK2</accession>
<comment type="caution">
    <text evidence="1">The sequence shown here is derived from an EMBL/GenBank/DDBJ whole genome shotgun (WGS) entry which is preliminary data.</text>
</comment>